<gene>
    <name evidence="2" type="ORF">CPEL01642_LOCUS5910</name>
</gene>
<reference evidence="2" key="1">
    <citation type="submission" date="2021-01" db="EMBL/GenBank/DDBJ databases">
        <authorList>
            <person name="Corre E."/>
            <person name="Pelletier E."/>
            <person name="Niang G."/>
            <person name="Scheremetjew M."/>
            <person name="Finn R."/>
            <person name="Kale V."/>
            <person name="Holt S."/>
            <person name="Cochrane G."/>
            <person name="Meng A."/>
            <person name="Brown T."/>
            <person name="Cohen L."/>
        </authorList>
    </citation>
    <scope>NUCLEOTIDE SEQUENCE</scope>
    <source>
        <strain evidence="2">PLY182g</strain>
    </source>
</reference>
<organism evidence="2">
    <name type="scientific">Coccolithus braarudii</name>
    <dbReference type="NCBI Taxonomy" id="221442"/>
    <lineage>
        <taxon>Eukaryota</taxon>
        <taxon>Haptista</taxon>
        <taxon>Haptophyta</taxon>
        <taxon>Prymnesiophyceae</taxon>
        <taxon>Coccolithales</taxon>
        <taxon>Coccolithaceae</taxon>
        <taxon>Coccolithus</taxon>
    </lineage>
</organism>
<protein>
    <recommendedName>
        <fullName evidence="1">TIR domain-containing protein</fullName>
    </recommendedName>
</protein>
<dbReference type="AlphaFoldDB" id="A0A7S0PY20"/>
<dbReference type="Gene3D" id="3.40.50.10140">
    <property type="entry name" value="Toll/interleukin-1 receptor homology (TIR) domain"/>
    <property type="match status" value="1"/>
</dbReference>
<evidence type="ECO:0000259" key="1">
    <source>
        <dbReference type="Pfam" id="PF13676"/>
    </source>
</evidence>
<name>A0A7S0PY20_9EUKA</name>
<accession>A0A7S0PY20</accession>
<dbReference type="InterPro" id="IPR000157">
    <property type="entry name" value="TIR_dom"/>
</dbReference>
<dbReference type="SUPFAM" id="SSF52200">
    <property type="entry name" value="Toll/Interleukin receptor TIR domain"/>
    <property type="match status" value="1"/>
</dbReference>
<sequence length="1044" mass="116424">MATVDEVRGVLIAGETVEFNGVQIHQDKLGEYIRTGGTMNNRPAYFKDNNTNHMLWFAIALDGPTWYVGRREEFGQARGWLQVKSDASTPAEITGVWGIWIASEKVWKEGRDIKCVAVSATPGVYIHGPTPNQLLQDKLGEYRRVQLRVVTERGVYEMVGMPNVMMWYAPGGTWNIGKRDELGQNRGWYQAVSKAVSPEGITNWQVWDGANRKWEKAHELQAMSVGSKRIAYTGSTPHGLNQDKLGEFVRRGFRFENGRAVYESVDCPERAIWWINKYWYIGKSSQIGQAQGWLCCKDDAACPELCKSNWRVSDGQQMIDAEEVKCMPVGAMTVMVAGETPNSLNSDKLGEFVRLVGRELNGRPIYSQVGNENRLLWYSAGYWYLGRKDELGKSQGWLCVRDPAPAPELTQATWRVGDGESLHEAPNIKCAAIGARCIEVLGEPVGNLHKDKMGEFKMLAAQEVNGKPVYEKDPSVSHMVWAANGYWYVGKRDELGKQAGWMQVRDSSSLPEEIVGVWQIWNQSEKKWIASEGVKVTAVGNIQVSVSGSMPSTCSLHADKLGDFVRIKEQEANGYTVYKKRSDDTMLWQAAGEWWIGPAASVGKRAGYWRCRDAARIPEATRGVWEVGDGKNWHIADKVRCNEYLMPRLVLRGATPEDRHQDKLGLYLLSQETINDRPCYHQQDNPSRMIWFLNPYWYVGKSVERGLGQGWVQVRSLAHVPEQIHGTWAIWNSTEKVWVDAPDLWILPDAQARAAAERLANEPLPAAVALPEPLAQEALMVVEDNQPQASVVSMSAAACDQSYDVFLTHDWGVDSEGRRTHERVALVNKFLKAQGLKTWFDEDRMAGNVIDKMCAGIDDSDIIAVFVTQNYIDKVGGKNGPQDNCKKEFEYAERTKGADRLLSVVMEPVVRDTRTWRGGVGMVLASRVYSDLSGSETSSAEWERSLQGLYETIMAMKGMDVSTAEVSSLSASSIPAAGSSSMAVDLQLTMAQKVEKIKEELGLDTKLNIAKGVQEANASLGIEGAGTLRNQVERLLAELGINDK</sequence>
<dbReference type="GO" id="GO:0007165">
    <property type="term" value="P:signal transduction"/>
    <property type="evidence" value="ECO:0007669"/>
    <property type="project" value="InterPro"/>
</dbReference>
<dbReference type="Pfam" id="PF13676">
    <property type="entry name" value="TIR_2"/>
    <property type="match status" value="1"/>
</dbReference>
<evidence type="ECO:0000313" key="2">
    <source>
        <dbReference type="EMBL" id="CAD8602577.1"/>
    </source>
</evidence>
<feature type="domain" description="TIR" evidence="1">
    <location>
        <begin position="821"/>
        <end position="940"/>
    </location>
</feature>
<dbReference type="EMBL" id="HBEY01012300">
    <property type="protein sequence ID" value="CAD8602577.1"/>
    <property type="molecule type" value="Transcribed_RNA"/>
</dbReference>
<dbReference type="InterPro" id="IPR035897">
    <property type="entry name" value="Toll_tir_struct_dom_sf"/>
</dbReference>
<proteinExistence type="predicted"/>